<dbReference type="InterPro" id="IPR011044">
    <property type="entry name" value="Quino_amine_DH_bsu"/>
</dbReference>
<feature type="domain" description="Calcineurin-like phosphoesterase" evidence="3">
    <location>
        <begin position="182"/>
        <end position="373"/>
    </location>
</feature>
<dbReference type="Gene3D" id="3.60.21.10">
    <property type="match status" value="1"/>
</dbReference>
<dbReference type="InterPro" id="IPR004843">
    <property type="entry name" value="Calcineurin-like_PHP"/>
</dbReference>
<dbReference type="RefSeq" id="WP_179701093.1">
    <property type="nucleotide sequence ID" value="NZ_JACCHJ010000001.1"/>
</dbReference>
<evidence type="ECO:0000313" key="6">
    <source>
        <dbReference type="Proteomes" id="UP000521075"/>
    </source>
</evidence>
<feature type="region of interest" description="Disordered" evidence="2">
    <location>
        <begin position="469"/>
        <end position="508"/>
    </location>
</feature>
<evidence type="ECO:0000259" key="4">
    <source>
        <dbReference type="Pfam" id="PF16656"/>
    </source>
</evidence>
<proteinExistence type="predicted"/>
<dbReference type="PANTHER" id="PTHR22953">
    <property type="entry name" value="ACID PHOSPHATASE RELATED"/>
    <property type="match status" value="1"/>
</dbReference>
<reference evidence="5 6" key="1">
    <citation type="submission" date="2020-07" db="EMBL/GenBank/DDBJ databases">
        <title>Sequencing the genomes of 1000 actinobacteria strains.</title>
        <authorList>
            <person name="Klenk H.-P."/>
        </authorList>
    </citation>
    <scope>NUCLEOTIDE SEQUENCE [LARGE SCALE GENOMIC DNA]</scope>
    <source>
        <strain evidence="5 6">DSM 15166</strain>
    </source>
</reference>
<dbReference type="InterPro" id="IPR008963">
    <property type="entry name" value="Purple_acid_Pase-like_N"/>
</dbReference>
<dbReference type="SUPFAM" id="SSF75011">
    <property type="entry name" value="3-carboxy-cis,cis-mucoante lactonizing enzyme"/>
    <property type="match status" value="2"/>
</dbReference>
<feature type="region of interest" description="Disordered" evidence="2">
    <location>
        <begin position="1"/>
        <end position="30"/>
    </location>
</feature>
<evidence type="ECO:0000256" key="2">
    <source>
        <dbReference type="SAM" id="MobiDB-lite"/>
    </source>
</evidence>
<feature type="compositionally biased region" description="Low complexity" evidence="2">
    <location>
        <begin position="1082"/>
        <end position="1107"/>
    </location>
</feature>
<feature type="compositionally biased region" description="Low complexity" evidence="2">
    <location>
        <begin position="496"/>
        <end position="507"/>
    </location>
</feature>
<dbReference type="InterPro" id="IPR015943">
    <property type="entry name" value="WD40/YVTN_repeat-like_dom_sf"/>
</dbReference>
<organism evidence="5 6">
    <name type="scientific">Leifsonia naganoensis</name>
    <dbReference type="NCBI Taxonomy" id="150025"/>
    <lineage>
        <taxon>Bacteria</taxon>
        <taxon>Bacillati</taxon>
        <taxon>Actinomycetota</taxon>
        <taxon>Actinomycetes</taxon>
        <taxon>Micrococcales</taxon>
        <taxon>Microbacteriaceae</taxon>
        <taxon>Leifsonia</taxon>
    </lineage>
</organism>
<feature type="region of interest" description="Disordered" evidence="2">
    <location>
        <begin position="1079"/>
        <end position="1107"/>
    </location>
</feature>
<dbReference type="Pfam" id="PF00149">
    <property type="entry name" value="Metallophos"/>
    <property type="match status" value="1"/>
</dbReference>
<dbReference type="InterPro" id="IPR029052">
    <property type="entry name" value="Metallo-depent_PP-like"/>
</dbReference>
<dbReference type="InterPro" id="IPR015914">
    <property type="entry name" value="PAPs_N"/>
</dbReference>
<dbReference type="EMBL" id="JACCHJ010000001">
    <property type="protein sequence ID" value="NYK10338.1"/>
    <property type="molecule type" value="Genomic_DNA"/>
</dbReference>
<dbReference type="InterPro" id="IPR039331">
    <property type="entry name" value="PAPs-like"/>
</dbReference>
<gene>
    <name evidence="5" type="ORF">HNR14_002219</name>
</gene>
<comment type="caution">
    <text evidence="5">The sequence shown here is derived from an EMBL/GenBank/DDBJ whole genome shotgun (WGS) entry which is preliminary data.</text>
</comment>
<dbReference type="GO" id="GO:0003993">
    <property type="term" value="F:acid phosphatase activity"/>
    <property type="evidence" value="ECO:0007669"/>
    <property type="project" value="InterPro"/>
</dbReference>
<feature type="compositionally biased region" description="Basic and acidic residues" evidence="2">
    <location>
        <begin position="471"/>
        <end position="481"/>
    </location>
</feature>
<dbReference type="SUPFAM" id="SSF49363">
    <property type="entry name" value="Purple acid phosphatase, N-terminal domain"/>
    <property type="match status" value="1"/>
</dbReference>
<sequence length="1387" mass="148400">MTAIPTLPSTPDPKGRHTMTNSSRRRRTKPRLLGALATVAVACGLLAPVAGVAQTASAATIPAAQQYVPTRVPDRVVLTPAADASTAQSVTWRTSTAVTSGQARAEIRVAISEAYRTDVTTVPAAENETIDSGFGYQTSYHTVRFTGLSPQTTYQYRVGDGTTWSEWQHFSTAAKTAEPFSFIYLGDVQNGIKSDASRVIRNAFRDRPDAKMVLQAGDLIDSANDDSQWGEVFQAAGYQFGEQNFLAAAGNHEYEGDTLSRQWQAQFDYPANGPKDAATASVLDGTVHYNDYQGVRFVSLNSNITESKALAVQTAWLESVLKDNPNKWTVVYFHHPVYSLDEGRNNTAIRQAWVPLFEKYDVDLVLQGHDHNYGRGNSNAAEKDLPAGWNSELNYDGPVYAVSVVGSKMYSNAGPRLWTSNDAHLRKLKGDTELYQLVDVAGDKLRYEARTADGQYYDGLTIVKNDAGKAVTDDSKPDKIDGNTSPCLGCTPNPDPGGTDPGTENPDQTVDYRVVKQLSSVNTSNAQLPAGSAYSQSKKRLYLGDQNSRSIFELDPDTDTVTRSMTLPENIRDLGIDDTNQLLYVGQQNRNWVVVSIADATFGQIVRGPYTFIESNRSIDVDPAAGLVYGAIPSRGVEVLDAKTGASLGVINGTADAYYVAADPKTGIITTAYFRDADGAVNIAAFDPKKDYAQVWEKVTRPNARQLDIDSAHGLVYVGYTGTAAGSGGFSVHDIATGKQLGDFADPGFGKDGYGISVDEERQRVFVSNRDFRLNPPGSESSAVAVTVSERVLDDTFEYTPVGSVVSVNKSNAQLPAGSAYSQSKKRLYVGDQNSRAIFEVDPDTDAVTRSMTLPENIRDLGIDDAKQLLYVGQQNRNWVVVSIADATFGQIVRGPYTFIESNRSIDVDPANDLVYGAVPSRGVEVFQASTGVSLGVINGTVDSYYVAADPKTGIITTAYFEDADGAINIAAFDPKKDYAQVWEKVTRPNARQLDIDSTHGLVYVGYTGTAAGTGGFSVHRIATGEKVADLADPAFGKDGYGISVDEERQRVFVSNRDFRLNPPGSESSAVAVTISQRNGVAPTNPGTDPGTDPGTPSTPPAGTAYTPTALKAVPSATDNADLDVKPVGSVVDAVSGHLFVGNEMRPARVLEIDPATDKLVATHAIPGGDGEGVRDVAIDSAKGELYVAYGAVWAVLDLKTDTVERGPFAFAANVRGMDVDLATGRVFGATRQTGFQVMDANTGAAITTVDTAAAANWTSHGIAVDTVANRLYVTNDNAAGTEGVRVYDATTYALLQTLAVAKPDYRAIAVDPAAGRLYIGHSTDTFEASGVRVLKAADLTEIANFTAHAYGNKVYGVSVDSAKGVVYVSARDRYPTAIIALQRAAK</sequence>
<feature type="domain" description="Purple acid phosphatase N-terminal" evidence="4">
    <location>
        <begin position="73"/>
        <end position="172"/>
    </location>
</feature>
<evidence type="ECO:0000259" key="3">
    <source>
        <dbReference type="Pfam" id="PF00149"/>
    </source>
</evidence>
<dbReference type="SUPFAM" id="SSF56300">
    <property type="entry name" value="Metallo-dependent phosphatases"/>
    <property type="match status" value="1"/>
</dbReference>
<name>A0A853DPC0_9MICO</name>
<evidence type="ECO:0000313" key="5">
    <source>
        <dbReference type="EMBL" id="NYK10338.1"/>
    </source>
</evidence>
<keyword evidence="6" id="KW-1185">Reference proteome</keyword>
<dbReference type="Proteomes" id="UP000521075">
    <property type="component" value="Unassembled WGS sequence"/>
</dbReference>
<evidence type="ECO:0000256" key="1">
    <source>
        <dbReference type="ARBA" id="ARBA00022729"/>
    </source>
</evidence>
<dbReference type="SUPFAM" id="SSF50969">
    <property type="entry name" value="YVTN repeat-like/Quinoprotein amine dehydrogenase"/>
    <property type="match status" value="1"/>
</dbReference>
<dbReference type="GO" id="GO:0046872">
    <property type="term" value="F:metal ion binding"/>
    <property type="evidence" value="ECO:0007669"/>
    <property type="project" value="InterPro"/>
</dbReference>
<dbReference type="PANTHER" id="PTHR22953:SF153">
    <property type="entry name" value="PURPLE ACID PHOSPHATASE"/>
    <property type="match status" value="1"/>
</dbReference>
<keyword evidence="1" id="KW-0732">Signal</keyword>
<dbReference type="Gene3D" id="2.130.10.10">
    <property type="entry name" value="YVTN repeat-like/Quinoprotein amine dehydrogenase"/>
    <property type="match status" value="3"/>
</dbReference>
<dbReference type="Pfam" id="PF16656">
    <property type="entry name" value="Pur_ac_phosph_N"/>
    <property type="match status" value="1"/>
</dbReference>
<accession>A0A853DPC0</accession>
<protein>
    <submittedName>
        <fullName evidence="5">Uncharacterized protein</fullName>
    </submittedName>
</protein>
<dbReference type="Gene3D" id="2.60.40.380">
    <property type="entry name" value="Purple acid phosphatase-like, N-terminal"/>
    <property type="match status" value="1"/>
</dbReference>